<feature type="transmembrane region" description="Helical" evidence="3">
    <location>
        <begin position="12"/>
        <end position="32"/>
    </location>
</feature>
<evidence type="ECO:0000313" key="4">
    <source>
        <dbReference type="EMBL" id="KAL0920852.1"/>
    </source>
</evidence>
<dbReference type="Gene3D" id="3.40.50.1820">
    <property type="entry name" value="alpha/beta hydrolase"/>
    <property type="match status" value="1"/>
</dbReference>
<evidence type="ECO:0000256" key="3">
    <source>
        <dbReference type="SAM" id="Phobius"/>
    </source>
</evidence>
<evidence type="ECO:0000256" key="1">
    <source>
        <dbReference type="ARBA" id="ARBA00009431"/>
    </source>
</evidence>
<keyword evidence="3" id="KW-1133">Transmembrane helix</keyword>
<accession>A0ABD0V6Y0</accession>
<evidence type="ECO:0000313" key="5">
    <source>
        <dbReference type="Proteomes" id="UP001552299"/>
    </source>
</evidence>
<comment type="similarity">
    <text evidence="1">Belongs to the peptidase S10 family.</text>
</comment>
<proteinExistence type="inferred from homology"/>
<dbReference type="PANTHER" id="PTHR35736">
    <property type="entry name" value="EXPRESSED PROTEIN"/>
    <property type="match status" value="1"/>
</dbReference>
<dbReference type="EMBL" id="JANQDX010000007">
    <property type="protein sequence ID" value="KAL0920852.1"/>
    <property type="molecule type" value="Genomic_DNA"/>
</dbReference>
<name>A0ABD0V6Y0_DENTH</name>
<evidence type="ECO:0008006" key="6">
    <source>
        <dbReference type="Google" id="ProtNLM"/>
    </source>
</evidence>
<dbReference type="InterPro" id="IPR029058">
    <property type="entry name" value="AB_hydrolase_fold"/>
</dbReference>
<dbReference type="PRINTS" id="PR00724">
    <property type="entry name" value="CRBOXYPTASEC"/>
</dbReference>
<dbReference type="SUPFAM" id="SSF53474">
    <property type="entry name" value="alpha/beta-Hydrolases"/>
    <property type="match status" value="1"/>
</dbReference>
<dbReference type="InterPro" id="IPR001563">
    <property type="entry name" value="Peptidase_S10"/>
</dbReference>
<evidence type="ECO:0000256" key="2">
    <source>
        <dbReference type="ARBA" id="ARBA00023180"/>
    </source>
</evidence>
<keyword evidence="3" id="KW-0472">Membrane</keyword>
<dbReference type="Proteomes" id="UP001552299">
    <property type="component" value="Unassembled WGS sequence"/>
</dbReference>
<dbReference type="InterPro" id="IPR056712">
    <property type="entry name" value="DUF7810"/>
</dbReference>
<keyword evidence="3" id="KW-0812">Transmembrane</keyword>
<keyword evidence="5" id="KW-1185">Reference proteome</keyword>
<organism evidence="4 5">
    <name type="scientific">Dendrobium thyrsiflorum</name>
    <name type="common">Pinecone-like raceme dendrobium</name>
    <name type="synonym">Orchid</name>
    <dbReference type="NCBI Taxonomy" id="117978"/>
    <lineage>
        <taxon>Eukaryota</taxon>
        <taxon>Viridiplantae</taxon>
        <taxon>Streptophyta</taxon>
        <taxon>Embryophyta</taxon>
        <taxon>Tracheophyta</taxon>
        <taxon>Spermatophyta</taxon>
        <taxon>Magnoliopsida</taxon>
        <taxon>Liliopsida</taxon>
        <taxon>Asparagales</taxon>
        <taxon>Orchidaceae</taxon>
        <taxon>Epidendroideae</taxon>
        <taxon>Malaxideae</taxon>
        <taxon>Dendrobiinae</taxon>
        <taxon>Dendrobium</taxon>
    </lineage>
</organism>
<dbReference type="PROSITE" id="PS00560">
    <property type="entry name" value="CARBOXYPEPT_SER_HIS"/>
    <property type="match status" value="1"/>
</dbReference>
<dbReference type="Pfam" id="PF25102">
    <property type="entry name" value="DUF7810"/>
    <property type="match status" value="2"/>
</dbReference>
<gene>
    <name evidence="4" type="ORF">M5K25_007867</name>
</gene>
<dbReference type="PANTHER" id="PTHR35736:SF1">
    <property type="entry name" value="EXPRESSED PROTEIN"/>
    <property type="match status" value="1"/>
</dbReference>
<reference evidence="4 5" key="1">
    <citation type="journal article" date="2024" name="Plant Biotechnol. J.">
        <title>Dendrobium thyrsiflorum genome and its molecular insights into genes involved in important horticultural traits.</title>
        <authorList>
            <person name="Chen B."/>
            <person name="Wang J.Y."/>
            <person name="Zheng P.J."/>
            <person name="Li K.L."/>
            <person name="Liang Y.M."/>
            <person name="Chen X.F."/>
            <person name="Zhang C."/>
            <person name="Zhao X."/>
            <person name="He X."/>
            <person name="Zhang G.Q."/>
            <person name="Liu Z.J."/>
            <person name="Xu Q."/>
        </authorList>
    </citation>
    <scope>NUCLEOTIDE SEQUENCE [LARGE SCALE GENOMIC DNA]</scope>
    <source>
        <strain evidence="4">GZMU011</strain>
    </source>
</reference>
<sequence>MLTANYPHPSIMLLFLFFLCIIRWFLLASAAFKVTHLPGFLQQSSLPFHLETGYIEVDEVDGVELFYYFIESERNPSEDPLLLWLTGGPGCSAFSGLSLEIGPLKFISERYNGSLPNLVYHPYSWTKISNIIFLDSPVGTGFSFSNHPQHYETSDKSWSKHAEIFLRKWLIDHQQFLSNPLYIAGDSYAGKVVPLVVHNLLNENGMEEQPKFNIQGYVIGNPSTGELIDYNARVPFAFGMGIISDELYQRIDENCKGEDYENPKSSPCASLLQIFEEFKSELMASHILEPKCSLAAPNPTNTAGTRRSMQVQESNTVLSGPPIPELKCRTYAYYLMYIWANSNIVQEALNVKKGTVKEWQRCSDDLNYIQDISSSIKYQVNITTKGYRALVYSGDHDMLVPFVGTKEWIKSLKFSIIDRWRSWHVGGQVAGYTESYSNNLTFATVKGAGHTAPEYKAKECLAMFQRWISHRLLSSALMRASGLPQRRKHLFPVARSLLFLGSASTAVLLLFVSCSSVDPSAELLVHSNAADGTLLDMEWSANPPLSKPGELPRMVEVDHAKVELAKREENVMEAVERSRGGVSCATVEEMGETFAAGSETESLRIRDLIHRHFSLHARVRGLPPDQFCQGGFVLGKASEAGFGNEMGIYPFGDFISYTNHSFTLKEVKHLWRKNDCAGKYRRKLLIRLDNFESPAETNILCSDWRIWKQPIIWLQGATDAVAIQFFLKNINPGMKNAASILFGDTRLLKSRPNVFGELLRFIVVPSEAILEAINWVLKGKDPEIALHMRMLTNRSARAVKAALICVKRAVHNLDPRIANPRVVLVSDTPSFIKEITPNLTEFADVLYFDYKLFKSSISSWRMDKKEQSTDFRVRDWGPAPRWVAFVDFFLASRAKYAVVSGAHRRVGTTYAQLIAALATANHHGEHQMNSSFVFYSSFQSNLLVDGLAKQIGWGHVWNRFAGRLSCRHQPHQCTITPLLPPAWWDGDWQSPIPRDVRRLEAYGVQLAENGRVIDSSLESYCKKRQDHVRIIHVFGSCSGTKCK</sequence>
<dbReference type="InterPro" id="IPR033124">
    <property type="entry name" value="Ser_caboxypep_his_AS"/>
</dbReference>
<comment type="caution">
    <text evidence="4">The sequence shown here is derived from an EMBL/GenBank/DDBJ whole genome shotgun (WGS) entry which is preliminary data.</text>
</comment>
<keyword evidence="2" id="KW-0325">Glycoprotein</keyword>
<dbReference type="Pfam" id="PF00450">
    <property type="entry name" value="Peptidase_S10"/>
    <property type="match status" value="1"/>
</dbReference>
<dbReference type="AlphaFoldDB" id="A0ABD0V6Y0"/>
<protein>
    <recommendedName>
        <fullName evidence="6">Serine carboxypeptidase-like 18</fullName>
    </recommendedName>
</protein>
<dbReference type="FunFam" id="3.40.50.1820:FF:000072">
    <property type="entry name" value="Serine carboxypeptidase-like 19"/>
    <property type="match status" value="1"/>
</dbReference>